<proteinExistence type="predicted"/>
<dbReference type="OrthoDB" id="9971829at2759"/>
<organism evidence="1 2">
    <name type="scientific">Brachionus plicatilis</name>
    <name type="common">Marine rotifer</name>
    <name type="synonym">Brachionus muelleri</name>
    <dbReference type="NCBI Taxonomy" id="10195"/>
    <lineage>
        <taxon>Eukaryota</taxon>
        <taxon>Metazoa</taxon>
        <taxon>Spiralia</taxon>
        <taxon>Gnathifera</taxon>
        <taxon>Rotifera</taxon>
        <taxon>Eurotatoria</taxon>
        <taxon>Monogononta</taxon>
        <taxon>Pseudotrocha</taxon>
        <taxon>Ploima</taxon>
        <taxon>Brachionidae</taxon>
        <taxon>Brachionus</taxon>
    </lineage>
</organism>
<sequence>MRYKCIGSPDCMKSFEYGHALRAHIAACDKAQKILKSQAEIEKVEKNINLEYPGIYGLHRNPHYPTSHHLDQTLRYDFADKNRFSPKESQEKALKPIRNPYLMTSNQMKKILANE</sequence>
<accession>A0A3M7R192</accession>
<evidence type="ECO:0000313" key="2">
    <source>
        <dbReference type="Proteomes" id="UP000276133"/>
    </source>
</evidence>
<reference evidence="1 2" key="1">
    <citation type="journal article" date="2018" name="Sci. Rep.">
        <title>Genomic signatures of local adaptation to the degree of environmental predictability in rotifers.</title>
        <authorList>
            <person name="Franch-Gras L."/>
            <person name="Hahn C."/>
            <person name="Garcia-Roger E.M."/>
            <person name="Carmona M.J."/>
            <person name="Serra M."/>
            <person name="Gomez A."/>
        </authorList>
    </citation>
    <scope>NUCLEOTIDE SEQUENCE [LARGE SCALE GENOMIC DNA]</scope>
    <source>
        <strain evidence="1">HYR1</strain>
    </source>
</reference>
<dbReference type="EMBL" id="REGN01004525">
    <property type="protein sequence ID" value="RNA17131.1"/>
    <property type="molecule type" value="Genomic_DNA"/>
</dbReference>
<dbReference type="AlphaFoldDB" id="A0A3M7R192"/>
<dbReference type="Proteomes" id="UP000276133">
    <property type="component" value="Unassembled WGS sequence"/>
</dbReference>
<name>A0A3M7R192_BRAPC</name>
<keyword evidence="2" id="KW-1185">Reference proteome</keyword>
<gene>
    <name evidence="1" type="ORF">BpHYR1_034557</name>
</gene>
<protein>
    <submittedName>
        <fullName evidence="1">Uncharacterized protein</fullName>
    </submittedName>
</protein>
<evidence type="ECO:0000313" key="1">
    <source>
        <dbReference type="EMBL" id="RNA17131.1"/>
    </source>
</evidence>
<comment type="caution">
    <text evidence="1">The sequence shown here is derived from an EMBL/GenBank/DDBJ whole genome shotgun (WGS) entry which is preliminary data.</text>
</comment>